<dbReference type="EMBL" id="AC147962">
    <property type="protein sequence ID" value="AAT76371.1"/>
    <property type="molecule type" value="Genomic_DNA"/>
</dbReference>
<dbReference type="SUPFAM" id="SSF53098">
    <property type="entry name" value="Ribonuclease H-like"/>
    <property type="match status" value="1"/>
</dbReference>
<feature type="compositionally biased region" description="Polar residues" evidence="1">
    <location>
        <begin position="141"/>
        <end position="151"/>
    </location>
</feature>
<feature type="compositionally biased region" description="Basic and acidic residues" evidence="1">
    <location>
        <begin position="203"/>
        <end position="214"/>
    </location>
</feature>
<evidence type="ECO:0008006" key="4">
    <source>
        <dbReference type="Google" id="ProtNLM"/>
    </source>
</evidence>
<accession>Q10HR8</accession>
<sequence length="214" mass="23526">MGVEVDNWIVGTNNFTVLWQDSEEQAMLGRSVIVDHAVVKDKLTAKVLSTKGPNTIINTKWWLNHGTIIPNLRILVSRILNLTCSSSGCERNWFVFEQRGSKDRDPLEKEVNDVVADNENEFITGIVPLSNELAEHDPQDGASQGETSQAQGKRKRHVRPKKKKIRSVHSLMNDVTMQPGPSSSDSEDGDGNGAGDVSEGSSDSDKSHGVFESD</sequence>
<reference evidence="3" key="1">
    <citation type="journal article" date="2005" name="Nature">
        <title>The map-based sequence of the rice genome.</title>
        <authorList>
            <consortium name="International rice genome sequencing project (IRGSP)"/>
            <person name="Matsumoto T."/>
            <person name="Wu J."/>
            <person name="Kanamori H."/>
            <person name="Katayose Y."/>
            <person name="Fujisawa M."/>
            <person name="Namiki N."/>
            <person name="Mizuno H."/>
            <person name="Yamamoto K."/>
            <person name="Antonio B.A."/>
            <person name="Baba T."/>
            <person name="Sakata K."/>
            <person name="Nagamura Y."/>
            <person name="Aoki H."/>
            <person name="Arikawa K."/>
            <person name="Arita K."/>
            <person name="Bito T."/>
            <person name="Chiden Y."/>
            <person name="Fujitsuka N."/>
            <person name="Fukunaka R."/>
            <person name="Hamada M."/>
            <person name="Harada C."/>
            <person name="Hayashi A."/>
            <person name="Hijishita S."/>
            <person name="Honda M."/>
            <person name="Hosokawa S."/>
            <person name="Ichikawa Y."/>
            <person name="Idonuma A."/>
            <person name="Iijima M."/>
            <person name="Ikeda M."/>
            <person name="Ikeno M."/>
            <person name="Ito K."/>
            <person name="Ito S."/>
            <person name="Ito T."/>
            <person name="Ito Y."/>
            <person name="Ito Y."/>
            <person name="Iwabuchi A."/>
            <person name="Kamiya K."/>
            <person name="Karasawa W."/>
            <person name="Kurita K."/>
            <person name="Katagiri S."/>
            <person name="Kikuta A."/>
            <person name="Kobayashi H."/>
            <person name="Kobayashi N."/>
            <person name="Machita K."/>
            <person name="Maehara T."/>
            <person name="Masukawa M."/>
            <person name="Mizubayashi T."/>
            <person name="Mukai Y."/>
            <person name="Nagasaki H."/>
            <person name="Nagata Y."/>
            <person name="Naito S."/>
            <person name="Nakashima M."/>
            <person name="Nakama Y."/>
            <person name="Nakamichi Y."/>
            <person name="Nakamura M."/>
            <person name="Meguro A."/>
            <person name="Negishi M."/>
            <person name="Ohta I."/>
            <person name="Ohta T."/>
            <person name="Okamoto M."/>
            <person name="Ono N."/>
            <person name="Saji S."/>
            <person name="Sakaguchi M."/>
            <person name="Sakai K."/>
            <person name="Shibata M."/>
            <person name="Shimokawa T."/>
            <person name="Song J."/>
            <person name="Takazaki Y."/>
            <person name="Terasawa K."/>
            <person name="Tsugane M."/>
            <person name="Tsuji K."/>
            <person name="Ueda S."/>
            <person name="Waki K."/>
            <person name="Yamagata H."/>
            <person name="Yamamoto M."/>
            <person name="Yamamoto S."/>
            <person name="Yamane H."/>
            <person name="Yoshiki S."/>
            <person name="Yoshihara R."/>
            <person name="Yukawa K."/>
            <person name="Zhong H."/>
            <person name="Yano M."/>
            <person name="Yuan Q."/>
            <person name="Ouyang S."/>
            <person name="Liu J."/>
            <person name="Jones K.M."/>
            <person name="Gansberger K."/>
            <person name="Moffat K."/>
            <person name="Hill J."/>
            <person name="Bera J."/>
            <person name="Fadrosh D."/>
            <person name="Jin S."/>
            <person name="Johri S."/>
            <person name="Kim M."/>
            <person name="Overton L."/>
            <person name="Reardon M."/>
            <person name="Tsitrin T."/>
            <person name="Vuong H."/>
            <person name="Weaver B."/>
            <person name="Ciecko A."/>
            <person name="Tallon L."/>
            <person name="Jackson J."/>
            <person name="Pai G."/>
            <person name="Aken S.V."/>
            <person name="Utterback T."/>
            <person name="Reidmuller S."/>
            <person name="Feldblyum T."/>
            <person name="Hsiao J."/>
            <person name="Zismann V."/>
            <person name="Iobst S."/>
            <person name="de Vazeille A.R."/>
            <person name="Buell C.R."/>
            <person name="Ying K."/>
            <person name="Li Y."/>
            <person name="Lu T."/>
            <person name="Huang Y."/>
            <person name="Zhao Q."/>
            <person name="Feng Q."/>
            <person name="Zhang L."/>
            <person name="Zhu J."/>
            <person name="Weng Q."/>
            <person name="Mu J."/>
            <person name="Lu Y."/>
            <person name="Fan D."/>
            <person name="Liu Y."/>
            <person name="Guan J."/>
            <person name="Zhang Y."/>
            <person name="Yu S."/>
            <person name="Liu X."/>
            <person name="Zhang Y."/>
            <person name="Hong G."/>
            <person name="Han B."/>
            <person name="Choisne N."/>
            <person name="Demange N."/>
            <person name="Orjeda G."/>
            <person name="Samain S."/>
            <person name="Cattolico L."/>
            <person name="Pelletier E."/>
            <person name="Couloux A."/>
            <person name="Segurens B."/>
            <person name="Wincker P."/>
            <person name="D'Hont A."/>
            <person name="Scarpelli C."/>
            <person name="Weissenbach J."/>
            <person name="Salanoubat M."/>
            <person name="Quetier F."/>
            <person name="Yu Y."/>
            <person name="Kim H.R."/>
            <person name="Rambo T."/>
            <person name="Currie J."/>
            <person name="Collura K."/>
            <person name="Luo M."/>
            <person name="Yang T."/>
            <person name="Ammiraju J.S.S."/>
            <person name="Engler F."/>
            <person name="Soderlund C."/>
            <person name="Wing R.A."/>
            <person name="Palmer L.E."/>
            <person name="de la Bastide M."/>
            <person name="Spiegel L."/>
            <person name="Nascimento L."/>
            <person name="Zutavern T."/>
            <person name="O'Shaughnessy A."/>
            <person name="Dike S."/>
            <person name="Dedhia N."/>
            <person name="Preston R."/>
            <person name="Balija V."/>
            <person name="McCombie W.R."/>
            <person name="Chow T."/>
            <person name="Chen H."/>
            <person name="Chung M."/>
            <person name="Chen C."/>
            <person name="Shaw J."/>
            <person name="Wu H."/>
            <person name="Hsiao K."/>
            <person name="Chao Y."/>
            <person name="Chu M."/>
            <person name="Cheng C."/>
            <person name="Hour A."/>
            <person name="Lee P."/>
            <person name="Lin S."/>
            <person name="Lin Y."/>
            <person name="Liou J."/>
            <person name="Liu S."/>
            <person name="Hsing Y."/>
            <person name="Raghuvanshi S."/>
            <person name="Mohanty A."/>
            <person name="Bharti A.K."/>
            <person name="Gaur A."/>
            <person name="Gupta V."/>
            <person name="Kumar D."/>
            <person name="Ravi V."/>
            <person name="Vij S."/>
            <person name="Kapur A."/>
            <person name="Khurana P."/>
            <person name="Khurana P."/>
            <person name="Khurana J.P."/>
            <person name="Tyagi A.K."/>
            <person name="Gaikwad K."/>
            <person name="Singh A."/>
            <person name="Dalal V."/>
            <person name="Srivastava S."/>
            <person name="Dixit A."/>
            <person name="Pal A.K."/>
            <person name="Ghazi I.A."/>
            <person name="Yadav M."/>
            <person name="Pandit A."/>
            <person name="Bhargava A."/>
            <person name="Sureshbabu K."/>
            <person name="Batra K."/>
            <person name="Sharma T.R."/>
            <person name="Mohapatra T."/>
            <person name="Singh N.K."/>
            <person name="Messing J."/>
            <person name="Nelson A.B."/>
            <person name="Fuks G."/>
            <person name="Kavchok S."/>
            <person name="Keizer G."/>
            <person name="Linton E."/>
            <person name="Llaca V."/>
            <person name="Song R."/>
            <person name="Tanyolac B."/>
            <person name="Young S."/>
            <person name="Ho-Il K."/>
            <person name="Hahn J.H."/>
            <person name="Sangsakoo G."/>
            <person name="Vanavichit A."/>
            <person name="de Mattos Luiz.A.T."/>
            <person name="Zimmer P.D."/>
            <person name="Malone G."/>
            <person name="Dellagostin O."/>
            <person name="de Oliveira A.C."/>
            <person name="Bevan M."/>
            <person name="Bancroft I."/>
            <person name="Minx P."/>
            <person name="Cordum H."/>
            <person name="Wilson R."/>
            <person name="Cheng Z."/>
            <person name="Jin W."/>
            <person name="Jiang J."/>
            <person name="Leong S.A."/>
            <person name="Iwama H."/>
            <person name="Gojobori T."/>
            <person name="Itoh T."/>
            <person name="Niimura Y."/>
            <person name="Fujii Y."/>
            <person name="Habara T."/>
            <person name="Sakai H."/>
            <person name="Sato Y."/>
            <person name="Wilson G."/>
            <person name="Kumar K."/>
            <person name="McCouch S."/>
            <person name="Juretic N."/>
            <person name="Hoen D."/>
            <person name="Wright S."/>
            <person name="Bruskiewich R."/>
            <person name="Bureau T."/>
            <person name="Miyao A."/>
            <person name="Hirochika H."/>
            <person name="Nishikawa T."/>
            <person name="Kadowaki K."/>
            <person name="Sugiura M."/>
            <person name="Burr B."/>
            <person name="Sasaki T."/>
        </authorList>
    </citation>
    <scope>NUCLEOTIDE SEQUENCE [LARGE SCALE GENOMIC DNA]</scope>
    <source>
        <strain evidence="3">cv. Nipponbare</strain>
    </source>
</reference>
<evidence type="ECO:0000256" key="1">
    <source>
        <dbReference type="SAM" id="MobiDB-lite"/>
    </source>
</evidence>
<dbReference type="AlphaFoldDB" id="Q10HR8"/>
<evidence type="ECO:0000313" key="2">
    <source>
        <dbReference type="EMBL" id="AAT76371.1"/>
    </source>
</evidence>
<feature type="compositionally biased region" description="Basic residues" evidence="1">
    <location>
        <begin position="152"/>
        <end position="167"/>
    </location>
</feature>
<evidence type="ECO:0000313" key="3">
    <source>
        <dbReference type="Proteomes" id="UP000000763"/>
    </source>
</evidence>
<dbReference type="InterPro" id="IPR012337">
    <property type="entry name" value="RNaseH-like_sf"/>
</dbReference>
<name>Q10HR8_ORYSJ</name>
<gene>
    <name evidence="2" type="ORF">OSJNBa0083K01.23</name>
</gene>
<dbReference type="Proteomes" id="UP000000763">
    <property type="component" value="Chromosome 3"/>
</dbReference>
<organism evidence="2 3">
    <name type="scientific">Oryza sativa subsp. japonica</name>
    <name type="common">Rice</name>
    <dbReference type="NCBI Taxonomy" id="39947"/>
    <lineage>
        <taxon>Eukaryota</taxon>
        <taxon>Viridiplantae</taxon>
        <taxon>Streptophyta</taxon>
        <taxon>Embryophyta</taxon>
        <taxon>Tracheophyta</taxon>
        <taxon>Spermatophyta</taxon>
        <taxon>Magnoliopsida</taxon>
        <taxon>Liliopsida</taxon>
        <taxon>Poales</taxon>
        <taxon>Poaceae</taxon>
        <taxon>BOP clade</taxon>
        <taxon>Oryzoideae</taxon>
        <taxon>Oryzeae</taxon>
        <taxon>Oryzinae</taxon>
        <taxon>Oryza</taxon>
        <taxon>Oryza sativa</taxon>
    </lineage>
</organism>
<protein>
    <recommendedName>
        <fullName evidence="4">HAT C-terminal dimerisation domain-containing protein</fullName>
    </recommendedName>
</protein>
<reference evidence="3" key="2">
    <citation type="journal article" date="2008" name="Nucleic Acids Res.">
        <title>The rice annotation project database (RAP-DB): 2008 update.</title>
        <authorList>
            <consortium name="The rice annotation project (RAP)"/>
        </authorList>
    </citation>
    <scope>GENOME REANNOTATION</scope>
    <source>
        <strain evidence="3">cv. Nipponbare</strain>
    </source>
</reference>
<proteinExistence type="predicted"/>
<feature type="region of interest" description="Disordered" evidence="1">
    <location>
        <begin position="134"/>
        <end position="214"/>
    </location>
</feature>